<dbReference type="EMBL" id="CADEAL010002873">
    <property type="protein sequence ID" value="CAB1442537.1"/>
    <property type="molecule type" value="Genomic_DNA"/>
</dbReference>
<sequence length="125" mass="14132">MQSCGKLIPPRGSQAKQVLCEDKKIMFFTGLSAEMRRQRGLGVSSDDGHEKERQRSLNITHMENRVLSQSSRSDESMEAKTHGNPQPGTSLLQPLTNIIKRLDLEVVNPGYHCARSRILHRRLLP</sequence>
<feature type="compositionally biased region" description="Polar residues" evidence="1">
    <location>
        <begin position="56"/>
        <end position="71"/>
    </location>
</feature>
<protein>
    <submittedName>
        <fullName evidence="2">Uncharacterized protein</fullName>
    </submittedName>
</protein>
<feature type="compositionally biased region" description="Basic and acidic residues" evidence="1">
    <location>
        <begin position="72"/>
        <end position="81"/>
    </location>
</feature>
<feature type="compositionally biased region" description="Basic and acidic residues" evidence="1">
    <location>
        <begin position="46"/>
        <end position="55"/>
    </location>
</feature>
<proteinExistence type="predicted"/>
<name>A0A9N7YY81_PLEPL</name>
<gene>
    <name evidence="2" type="ORF">PLEPLA_LOCUS30215</name>
</gene>
<organism evidence="2 3">
    <name type="scientific">Pleuronectes platessa</name>
    <name type="common">European plaice</name>
    <dbReference type="NCBI Taxonomy" id="8262"/>
    <lineage>
        <taxon>Eukaryota</taxon>
        <taxon>Metazoa</taxon>
        <taxon>Chordata</taxon>
        <taxon>Craniata</taxon>
        <taxon>Vertebrata</taxon>
        <taxon>Euteleostomi</taxon>
        <taxon>Actinopterygii</taxon>
        <taxon>Neopterygii</taxon>
        <taxon>Teleostei</taxon>
        <taxon>Neoteleostei</taxon>
        <taxon>Acanthomorphata</taxon>
        <taxon>Carangaria</taxon>
        <taxon>Pleuronectiformes</taxon>
        <taxon>Pleuronectoidei</taxon>
        <taxon>Pleuronectidae</taxon>
        <taxon>Pleuronectes</taxon>
    </lineage>
</organism>
<evidence type="ECO:0000313" key="2">
    <source>
        <dbReference type="EMBL" id="CAB1442537.1"/>
    </source>
</evidence>
<reference evidence="2" key="1">
    <citation type="submission" date="2020-03" db="EMBL/GenBank/DDBJ databases">
        <authorList>
            <person name="Weist P."/>
        </authorList>
    </citation>
    <scope>NUCLEOTIDE SEQUENCE</scope>
</reference>
<evidence type="ECO:0000313" key="3">
    <source>
        <dbReference type="Proteomes" id="UP001153269"/>
    </source>
</evidence>
<feature type="region of interest" description="Disordered" evidence="1">
    <location>
        <begin position="39"/>
        <end position="92"/>
    </location>
</feature>
<comment type="caution">
    <text evidence="2">The sequence shown here is derived from an EMBL/GenBank/DDBJ whole genome shotgun (WGS) entry which is preliminary data.</text>
</comment>
<feature type="compositionally biased region" description="Polar residues" evidence="1">
    <location>
        <begin position="83"/>
        <end position="92"/>
    </location>
</feature>
<dbReference type="AlphaFoldDB" id="A0A9N7YY81"/>
<accession>A0A9N7YY81</accession>
<keyword evidence="3" id="KW-1185">Reference proteome</keyword>
<dbReference type="Proteomes" id="UP001153269">
    <property type="component" value="Unassembled WGS sequence"/>
</dbReference>
<evidence type="ECO:0000256" key="1">
    <source>
        <dbReference type="SAM" id="MobiDB-lite"/>
    </source>
</evidence>